<protein>
    <submittedName>
        <fullName evidence="3">Uncharacterized protein</fullName>
    </submittedName>
</protein>
<name>A0A5M8NYW5_9BACT</name>
<sequence>MSVILLIYVSVTAAYLLPRNQEMSHIEKQVTFAGAYVIVIVLWFVLRKKEQLQQKRRNEEKQSENLKQE</sequence>
<feature type="transmembrane region" description="Helical" evidence="2">
    <location>
        <begin position="29"/>
        <end position="46"/>
    </location>
</feature>
<proteinExistence type="predicted"/>
<dbReference type="EMBL" id="SNRX01000021">
    <property type="protein sequence ID" value="KAA6301347.1"/>
    <property type="molecule type" value="Genomic_DNA"/>
</dbReference>
<feature type="coiled-coil region" evidence="1">
    <location>
        <begin position="42"/>
        <end position="69"/>
    </location>
</feature>
<gene>
    <name evidence="3" type="ORF">EZS26_002544</name>
</gene>
<reference evidence="3 4" key="1">
    <citation type="submission" date="2019-03" db="EMBL/GenBank/DDBJ databases">
        <title>Single cell metagenomics reveals metabolic interactions within the superorganism composed of flagellate Streblomastix strix and complex community of Bacteroidetes bacteria on its surface.</title>
        <authorList>
            <person name="Treitli S.C."/>
            <person name="Kolisko M."/>
            <person name="Husnik F."/>
            <person name="Keeling P."/>
            <person name="Hampl V."/>
        </authorList>
    </citation>
    <scope>NUCLEOTIDE SEQUENCE [LARGE SCALE GENOMIC DNA]</scope>
    <source>
        <strain evidence="3">St1</strain>
    </source>
</reference>
<accession>A0A5M8NYW5</accession>
<evidence type="ECO:0000313" key="4">
    <source>
        <dbReference type="Proteomes" id="UP000324575"/>
    </source>
</evidence>
<keyword evidence="2" id="KW-0472">Membrane</keyword>
<comment type="caution">
    <text evidence="3">The sequence shown here is derived from an EMBL/GenBank/DDBJ whole genome shotgun (WGS) entry which is preliminary data.</text>
</comment>
<evidence type="ECO:0000256" key="2">
    <source>
        <dbReference type="SAM" id="Phobius"/>
    </source>
</evidence>
<dbReference type="Proteomes" id="UP000324575">
    <property type="component" value="Unassembled WGS sequence"/>
</dbReference>
<organism evidence="3 4">
    <name type="scientific">Candidatus Ordinivivax streblomastigis</name>
    <dbReference type="NCBI Taxonomy" id="2540710"/>
    <lineage>
        <taxon>Bacteria</taxon>
        <taxon>Pseudomonadati</taxon>
        <taxon>Bacteroidota</taxon>
        <taxon>Bacteroidia</taxon>
        <taxon>Bacteroidales</taxon>
        <taxon>Candidatus Ordinivivax</taxon>
    </lineage>
</organism>
<dbReference type="AlphaFoldDB" id="A0A5M8NYW5"/>
<evidence type="ECO:0000313" key="3">
    <source>
        <dbReference type="EMBL" id="KAA6301347.1"/>
    </source>
</evidence>
<keyword evidence="1" id="KW-0175">Coiled coil</keyword>
<evidence type="ECO:0000256" key="1">
    <source>
        <dbReference type="SAM" id="Coils"/>
    </source>
</evidence>
<keyword evidence="2" id="KW-1133">Transmembrane helix</keyword>
<keyword evidence="2" id="KW-0812">Transmembrane</keyword>